<dbReference type="AlphaFoldDB" id="A0AAW0TZ29"/>
<keyword evidence="3" id="KW-1185">Reference proteome</keyword>
<feature type="chain" id="PRO_5043788391" evidence="1">
    <location>
        <begin position="27"/>
        <end position="131"/>
    </location>
</feature>
<protein>
    <submittedName>
        <fullName evidence="2">Uncharacterized protein</fullName>
    </submittedName>
</protein>
<evidence type="ECO:0000313" key="3">
    <source>
        <dbReference type="Proteomes" id="UP001487740"/>
    </source>
</evidence>
<keyword evidence="1" id="KW-0732">Signal</keyword>
<dbReference type="InterPro" id="IPR016187">
    <property type="entry name" value="CTDL_fold"/>
</dbReference>
<accession>A0AAW0TZ29</accession>
<dbReference type="Gene3D" id="3.10.100.10">
    <property type="entry name" value="Mannose-Binding Protein A, subunit A"/>
    <property type="match status" value="1"/>
</dbReference>
<dbReference type="InterPro" id="IPR016186">
    <property type="entry name" value="C-type_lectin-like/link_sf"/>
</dbReference>
<proteinExistence type="predicted"/>
<name>A0AAW0TZ29_SCYPA</name>
<dbReference type="EMBL" id="JARAKH010000021">
    <property type="protein sequence ID" value="KAK8393034.1"/>
    <property type="molecule type" value="Genomic_DNA"/>
</dbReference>
<evidence type="ECO:0000256" key="1">
    <source>
        <dbReference type="SAM" id="SignalP"/>
    </source>
</evidence>
<organism evidence="2 3">
    <name type="scientific">Scylla paramamosain</name>
    <name type="common">Mud crab</name>
    <dbReference type="NCBI Taxonomy" id="85552"/>
    <lineage>
        <taxon>Eukaryota</taxon>
        <taxon>Metazoa</taxon>
        <taxon>Ecdysozoa</taxon>
        <taxon>Arthropoda</taxon>
        <taxon>Crustacea</taxon>
        <taxon>Multicrustacea</taxon>
        <taxon>Malacostraca</taxon>
        <taxon>Eumalacostraca</taxon>
        <taxon>Eucarida</taxon>
        <taxon>Decapoda</taxon>
        <taxon>Pleocyemata</taxon>
        <taxon>Brachyura</taxon>
        <taxon>Eubrachyura</taxon>
        <taxon>Portunoidea</taxon>
        <taxon>Portunidae</taxon>
        <taxon>Portuninae</taxon>
        <taxon>Scylla</taxon>
    </lineage>
</organism>
<sequence>MLHVRTQNLLLGMMILLVVEIHSCEAHQTHTKRLLNASKIYRKYDIPVTHIQAIDACRIMRGRLALPENKEEDAQMRRIIGKGFSMDPKRIVSAYWLRADDKHREGNWTDSITALKKASLTTVVVRKTASL</sequence>
<comment type="caution">
    <text evidence="2">The sequence shown here is derived from an EMBL/GenBank/DDBJ whole genome shotgun (WGS) entry which is preliminary data.</text>
</comment>
<gene>
    <name evidence="2" type="ORF">O3P69_013223</name>
</gene>
<dbReference type="CDD" id="cd00037">
    <property type="entry name" value="CLECT"/>
    <property type="match status" value="1"/>
</dbReference>
<evidence type="ECO:0000313" key="2">
    <source>
        <dbReference type="EMBL" id="KAK8393034.1"/>
    </source>
</evidence>
<dbReference type="SUPFAM" id="SSF56436">
    <property type="entry name" value="C-type lectin-like"/>
    <property type="match status" value="1"/>
</dbReference>
<dbReference type="Proteomes" id="UP001487740">
    <property type="component" value="Unassembled WGS sequence"/>
</dbReference>
<feature type="signal peptide" evidence="1">
    <location>
        <begin position="1"/>
        <end position="26"/>
    </location>
</feature>
<reference evidence="2 3" key="1">
    <citation type="submission" date="2023-03" db="EMBL/GenBank/DDBJ databases">
        <title>High-quality genome of Scylla paramamosain provides insights in environmental adaptation.</title>
        <authorList>
            <person name="Zhang L."/>
        </authorList>
    </citation>
    <scope>NUCLEOTIDE SEQUENCE [LARGE SCALE GENOMIC DNA]</scope>
    <source>
        <strain evidence="2">LZ_2023a</strain>
        <tissue evidence="2">Muscle</tissue>
    </source>
</reference>